<gene>
    <name evidence="1" type="ORF">CHRIB12_LOCUS12008</name>
</gene>
<dbReference type="AlphaFoldDB" id="A0A915ZCC4"/>
<sequence>MNDSMYLDLHIAAHNIDGIASTPSIQKLHSLLEFIEEKNIDIMAISETNIDYRQEYFINQDIKSKAIEGHNRSIHNTVVLHVVLGDFNDTIDNKIDRSSSTKQPGSQFLIQLAQLELYNVCRTLYPDTELFTHEKWDKNKDKSSPISRSRIDQIWITHEADVIPVEFSVHSSQMITNSHHSIISTTVNISGFIKNNFRHCVPDQTWDVNLDDRHQNNHIVDISKITNLQWENFTETLDREIEAWDFQQLIDEFNHEIQLGYEMDNDGEKIRCKFNELWNNIMSAISIAVNIELPMKTVKYPGSRNIRHKLSFVDKTMRHTTKLGSLMRKISKDQGFIDNKDDKWINFWINRINKYNKDYNRKEYDKFIDNHKELTIPTHDLFSDTWIKNAKEVFKKRIKIDKNYLQAQRLRKIQDSIENRCNIIHSDIPKWLHSTQDNVKEHIIIDRSVISNKNEGIRLALDPNTIRTHAKDTFAGILRKRNTKSIEQDVFWSNIYRLKGEFTECMANLIDEITIGEWHQTLELVNTNSAPGPSGIGYAITGRSGMICMKFIAHK</sequence>
<accession>A0A915ZCC4</accession>
<evidence type="ECO:0000313" key="1">
    <source>
        <dbReference type="EMBL" id="CAB5368916.1"/>
    </source>
</evidence>
<comment type="caution">
    <text evidence="1">The sequence shown here is derived from an EMBL/GenBank/DDBJ whole genome shotgun (WGS) entry which is preliminary data.</text>
</comment>
<protein>
    <recommendedName>
        <fullName evidence="3">DNase I-like protein</fullName>
    </recommendedName>
</protein>
<reference evidence="1" key="1">
    <citation type="submission" date="2020-05" db="EMBL/GenBank/DDBJ databases">
        <authorList>
            <person name="Rincon C."/>
            <person name="Sanders R I."/>
            <person name="Robbins C."/>
            <person name="Chaturvedi A."/>
        </authorList>
    </citation>
    <scope>NUCLEOTIDE SEQUENCE</scope>
    <source>
        <strain evidence="1">CHB12</strain>
    </source>
</reference>
<proteinExistence type="predicted"/>
<evidence type="ECO:0008006" key="3">
    <source>
        <dbReference type="Google" id="ProtNLM"/>
    </source>
</evidence>
<dbReference type="EMBL" id="CAGKOT010000025">
    <property type="protein sequence ID" value="CAB5368916.1"/>
    <property type="molecule type" value="Genomic_DNA"/>
</dbReference>
<name>A0A915ZCC4_9GLOM</name>
<evidence type="ECO:0000313" key="2">
    <source>
        <dbReference type="Proteomes" id="UP000684084"/>
    </source>
</evidence>
<dbReference type="OrthoDB" id="2428943at2759"/>
<dbReference type="Proteomes" id="UP000684084">
    <property type="component" value="Unassembled WGS sequence"/>
</dbReference>
<organism evidence="1 2">
    <name type="scientific">Rhizophagus irregularis</name>
    <dbReference type="NCBI Taxonomy" id="588596"/>
    <lineage>
        <taxon>Eukaryota</taxon>
        <taxon>Fungi</taxon>
        <taxon>Fungi incertae sedis</taxon>
        <taxon>Mucoromycota</taxon>
        <taxon>Glomeromycotina</taxon>
        <taxon>Glomeromycetes</taxon>
        <taxon>Glomerales</taxon>
        <taxon>Glomeraceae</taxon>
        <taxon>Rhizophagus</taxon>
    </lineage>
</organism>